<organism evidence="3 4">
    <name type="scientific">Patella caerulea</name>
    <name type="common">Rayed Mediterranean limpet</name>
    <dbReference type="NCBI Taxonomy" id="87958"/>
    <lineage>
        <taxon>Eukaryota</taxon>
        <taxon>Metazoa</taxon>
        <taxon>Spiralia</taxon>
        <taxon>Lophotrochozoa</taxon>
        <taxon>Mollusca</taxon>
        <taxon>Gastropoda</taxon>
        <taxon>Patellogastropoda</taxon>
        <taxon>Patelloidea</taxon>
        <taxon>Patellidae</taxon>
        <taxon>Patella</taxon>
    </lineage>
</organism>
<feature type="domain" description="Band 7" evidence="2">
    <location>
        <begin position="32"/>
        <end position="203"/>
    </location>
</feature>
<sequence>MSSNSRCCIGVIVAIGVGLALIIGLVSTSLKKLDSDEVGIKYNTIQKTLDGEPKLEGLYTGPPGYEFIVFPNTFTTMTFNRLDCLNAEGVTITLNVEYQYKAQPKDIKKIILDFKDFDNYKKVLETTGEASLHEACSHFNTSQFQTERGAFQEEIRTALQKRYVDLMCIVTDLQVNNIARPSLYESAIRSKERAREDIKVAKSEEPRRLTEADTEILQAETQGKIIMNKAESNARIRNNKATAEAEAIRAEFQKEAEAYAFLLNSNGLGLTQEGFISYLGSRVIAAAKQPVYINLGTPAKTSYVTP</sequence>
<name>A0AAN8G273_PATCE</name>
<dbReference type="SUPFAM" id="SSF117892">
    <property type="entry name" value="Band 7/SPFH domain"/>
    <property type="match status" value="1"/>
</dbReference>
<keyword evidence="1" id="KW-0472">Membrane</keyword>
<protein>
    <recommendedName>
        <fullName evidence="2">Band 7 domain-containing protein</fullName>
    </recommendedName>
</protein>
<evidence type="ECO:0000256" key="1">
    <source>
        <dbReference type="SAM" id="Phobius"/>
    </source>
</evidence>
<dbReference type="EMBL" id="JAZGQO010000021">
    <property type="protein sequence ID" value="KAK6166456.1"/>
    <property type="molecule type" value="Genomic_DNA"/>
</dbReference>
<dbReference type="Proteomes" id="UP001347796">
    <property type="component" value="Unassembled WGS sequence"/>
</dbReference>
<evidence type="ECO:0000313" key="4">
    <source>
        <dbReference type="Proteomes" id="UP001347796"/>
    </source>
</evidence>
<proteinExistence type="predicted"/>
<keyword evidence="4" id="KW-1185">Reference proteome</keyword>
<comment type="caution">
    <text evidence="3">The sequence shown here is derived from an EMBL/GenBank/DDBJ whole genome shotgun (WGS) entry which is preliminary data.</text>
</comment>
<accession>A0AAN8G273</accession>
<dbReference type="PANTHER" id="PTHR42911:SF2">
    <property type="entry name" value="PROHIBITIN FAMILY PROTEIN"/>
    <property type="match status" value="1"/>
</dbReference>
<keyword evidence="1" id="KW-1133">Transmembrane helix</keyword>
<evidence type="ECO:0000313" key="3">
    <source>
        <dbReference type="EMBL" id="KAK6166456.1"/>
    </source>
</evidence>
<dbReference type="Pfam" id="PF01145">
    <property type="entry name" value="Band_7"/>
    <property type="match status" value="1"/>
</dbReference>
<evidence type="ECO:0000259" key="2">
    <source>
        <dbReference type="Pfam" id="PF01145"/>
    </source>
</evidence>
<dbReference type="InterPro" id="IPR036013">
    <property type="entry name" value="Band_7/SPFH_dom_sf"/>
</dbReference>
<gene>
    <name evidence="3" type="ORF">SNE40_023143</name>
</gene>
<reference evidence="3 4" key="1">
    <citation type="submission" date="2024-01" db="EMBL/GenBank/DDBJ databases">
        <title>The genome of the rayed Mediterranean limpet Patella caerulea (Linnaeus, 1758).</title>
        <authorList>
            <person name="Anh-Thu Weber A."/>
            <person name="Halstead-Nussloch G."/>
        </authorList>
    </citation>
    <scope>NUCLEOTIDE SEQUENCE [LARGE SCALE GENOMIC DNA]</scope>
    <source>
        <strain evidence="3">AATW-2023a</strain>
        <tissue evidence="3">Whole specimen</tissue>
    </source>
</reference>
<dbReference type="InterPro" id="IPR001107">
    <property type="entry name" value="Band_7"/>
</dbReference>
<dbReference type="AlphaFoldDB" id="A0AAN8G273"/>
<keyword evidence="1" id="KW-0812">Transmembrane</keyword>
<feature type="transmembrane region" description="Helical" evidence="1">
    <location>
        <begin position="7"/>
        <end position="26"/>
    </location>
</feature>
<dbReference type="PANTHER" id="PTHR42911">
    <property type="entry name" value="MODULATOR OF FTSH PROTEASE HFLC"/>
    <property type="match status" value="1"/>
</dbReference>
<dbReference type="Gene3D" id="3.30.479.30">
    <property type="entry name" value="Band 7 domain"/>
    <property type="match status" value="1"/>
</dbReference>